<dbReference type="Pfam" id="PF07059">
    <property type="entry name" value="EDR2_C"/>
    <property type="match status" value="1"/>
</dbReference>
<dbReference type="InterPro" id="IPR009769">
    <property type="entry name" value="EDR2_C"/>
</dbReference>
<proteinExistence type="predicted"/>
<dbReference type="SUPFAM" id="SSF50729">
    <property type="entry name" value="PH domain-like"/>
    <property type="match status" value="1"/>
</dbReference>
<gene>
    <name evidence="7" type="ORF">TrVE_jg11439</name>
</gene>
<dbReference type="InterPro" id="IPR045096">
    <property type="entry name" value="EDR2-like"/>
</dbReference>
<dbReference type="SUPFAM" id="SSF55961">
    <property type="entry name" value="Bet v1-like"/>
    <property type="match status" value="1"/>
</dbReference>
<dbReference type="InterPro" id="IPR023393">
    <property type="entry name" value="START-like_dom_sf"/>
</dbReference>
<dbReference type="GO" id="GO:0005783">
    <property type="term" value="C:endoplasmic reticulum"/>
    <property type="evidence" value="ECO:0007669"/>
    <property type="project" value="UniProtKB-SubCell"/>
</dbReference>
<dbReference type="EMBL" id="BRXX01000391">
    <property type="protein sequence ID" value="GMI09001.1"/>
    <property type="molecule type" value="Genomic_DNA"/>
</dbReference>
<feature type="compositionally biased region" description="Basic residues" evidence="3">
    <location>
        <begin position="308"/>
        <end position="318"/>
    </location>
</feature>
<feature type="compositionally biased region" description="Acidic residues" evidence="3">
    <location>
        <begin position="276"/>
        <end position="295"/>
    </location>
</feature>
<dbReference type="CDD" id="cd00177">
    <property type="entry name" value="START"/>
    <property type="match status" value="1"/>
</dbReference>
<dbReference type="InterPro" id="IPR011993">
    <property type="entry name" value="PH-like_dom_sf"/>
</dbReference>
<dbReference type="Gene3D" id="3.30.530.20">
    <property type="match status" value="1"/>
</dbReference>
<evidence type="ECO:0000313" key="7">
    <source>
        <dbReference type="EMBL" id="GMI09001.1"/>
    </source>
</evidence>
<protein>
    <recommendedName>
        <fullName evidence="9">START domain-containing protein</fullName>
    </recommendedName>
</protein>
<dbReference type="GO" id="GO:0008289">
    <property type="term" value="F:lipid binding"/>
    <property type="evidence" value="ECO:0007669"/>
    <property type="project" value="InterPro"/>
</dbReference>
<dbReference type="InterPro" id="IPR002913">
    <property type="entry name" value="START_lipid-bd_dom"/>
</dbReference>
<comment type="caution">
    <text evidence="7">The sequence shown here is derived from an EMBL/GenBank/DDBJ whole genome shotgun (WGS) entry which is preliminary data.</text>
</comment>
<feature type="transmembrane region" description="Helical" evidence="4">
    <location>
        <begin position="194"/>
        <end position="213"/>
    </location>
</feature>
<evidence type="ECO:0000256" key="1">
    <source>
        <dbReference type="ARBA" id="ARBA00004240"/>
    </source>
</evidence>
<evidence type="ECO:0000259" key="6">
    <source>
        <dbReference type="PROSITE" id="PS50848"/>
    </source>
</evidence>
<keyword evidence="2" id="KW-0256">Endoplasmic reticulum</keyword>
<keyword evidence="4" id="KW-1133">Transmembrane helix</keyword>
<evidence type="ECO:0008006" key="9">
    <source>
        <dbReference type="Google" id="ProtNLM"/>
    </source>
</evidence>
<feature type="region of interest" description="Disordered" evidence="3">
    <location>
        <begin position="247"/>
        <end position="321"/>
    </location>
</feature>
<feature type="domain" description="PH" evidence="5">
    <location>
        <begin position="15"/>
        <end position="103"/>
    </location>
</feature>
<dbReference type="Pfam" id="PF01852">
    <property type="entry name" value="START"/>
    <property type="match status" value="1"/>
</dbReference>
<feature type="region of interest" description="Disordered" evidence="3">
    <location>
        <begin position="369"/>
        <end position="398"/>
    </location>
</feature>
<dbReference type="InterPro" id="IPR001849">
    <property type="entry name" value="PH_domain"/>
</dbReference>
<evidence type="ECO:0000259" key="5">
    <source>
        <dbReference type="PROSITE" id="PS50003"/>
    </source>
</evidence>
<feature type="region of interest" description="Disordered" evidence="3">
    <location>
        <begin position="665"/>
        <end position="740"/>
    </location>
</feature>
<evidence type="ECO:0000256" key="3">
    <source>
        <dbReference type="SAM" id="MobiDB-lite"/>
    </source>
</evidence>
<feature type="compositionally biased region" description="Polar residues" evidence="3">
    <location>
        <begin position="261"/>
        <end position="275"/>
    </location>
</feature>
<name>A0A9W7FBA5_9STRA</name>
<keyword evidence="4" id="KW-0472">Membrane</keyword>
<evidence type="ECO:0000313" key="8">
    <source>
        <dbReference type="Proteomes" id="UP001165160"/>
    </source>
</evidence>
<dbReference type="AlphaFoldDB" id="A0A9W7FBA5"/>
<dbReference type="PANTHER" id="PTHR12136">
    <property type="entry name" value="ENHANCED DISEASE RESISTANCE-RELATED"/>
    <property type="match status" value="1"/>
</dbReference>
<dbReference type="Pfam" id="PF00169">
    <property type="entry name" value="PH"/>
    <property type="match status" value="1"/>
</dbReference>
<accession>A0A9W7FBA5</accession>
<feature type="domain" description="START" evidence="6">
    <location>
        <begin position="515"/>
        <end position="626"/>
    </location>
</feature>
<comment type="subcellular location">
    <subcellularLocation>
        <location evidence="1">Endoplasmic reticulum</location>
    </subcellularLocation>
</comment>
<dbReference type="PROSITE" id="PS50848">
    <property type="entry name" value="START"/>
    <property type="match status" value="1"/>
</dbReference>
<organism evidence="7 8">
    <name type="scientific">Triparma verrucosa</name>
    <dbReference type="NCBI Taxonomy" id="1606542"/>
    <lineage>
        <taxon>Eukaryota</taxon>
        <taxon>Sar</taxon>
        <taxon>Stramenopiles</taxon>
        <taxon>Ochrophyta</taxon>
        <taxon>Bolidophyceae</taxon>
        <taxon>Parmales</taxon>
        <taxon>Triparmaceae</taxon>
        <taxon>Triparma</taxon>
    </lineage>
</organism>
<dbReference type="PANTHER" id="PTHR12136:SF41">
    <property type="entry name" value="PLECKSTRIN HOMOLOGY (PH) AND LIPID-BINDING START DOMAINS-CONTAINING PROTEIN"/>
    <property type="match status" value="1"/>
</dbReference>
<keyword evidence="8" id="KW-1185">Reference proteome</keyword>
<evidence type="ECO:0000256" key="2">
    <source>
        <dbReference type="ARBA" id="ARBA00022824"/>
    </source>
</evidence>
<reference evidence="8" key="1">
    <citation type="journal article" date="2023" name="Commun. Biol.">
        <title>Genome analysis of Parmales, the sister group of diatoms, reveals the evolutionary specialization of diatoms from phago-mixotrophs to photoautotrophs.</title>
        <authorList>
            <person name="Ban H."/>
            <person name="Sato S."/>
            <person name="Yoshikawa S."/>
            <person name="Yamada K."/>
            <person name="Nakamura Y."/>
            <person name="Ichinomiya M."/>
            <person name="Sato N."/>
            <person name="Blanc-Mathieu R."/>
            <person name="Endo H."/>
            <person name="Kuwata A."/>
            <person name="Ogata H."/>
        </authorList>
    </citation>
    <scope>NUCLEOTIDE SEQUENCE [LARGE SCALE GENOMIC DNA]</scope>
    <source>
        <strain evidence="8">NIES 3699</strain>
    </source>
</reference>
<evidence type="ECO:0000256" key="4">
    <source>
        <dbReference type="SAM" id="Phobius"/>
    </source>
</evidence>
<dbReference type="PROSITE" id="PS50003">
    <property type="entry name" value="PH_DOMAIN"/>
    <property type="match status" value="1"/>
</dbReference>
<feature type="compositionally biased region" description="Basic and acidic residues" evidence="3">
    <location>
        <begin position="713"/>
        <end position="724"/>
    </location>
</feature>
<sequence>MSLDERMSFDNVQEGILIEGWMHKKTPRVSIHQSLPKLYPERYFLLTSSTLTYYTRRTDLSPKGIIDLTSVDVLPSFQTRGDLKITQPAPMKFRRDRRRVFKIHEVEVVGKGYEQSLSVDEKDVRYGGRGEGEEEEGGRKKPFYAFKVEWFYENLRKSRGSLKSSSEGDLNQSFSSDSILRLSRARKLRRKQKMISGAKVAALGAGAITLGVLTSGLGIAAGMAFLGISGTIGGGTAVGVRKYNRRTTSLDGSSSPPSPPQTLDSRSASLSQDATSDVDPDYLTDPEDSFLDDDSPQNSDSHDSHPTASHKKKKKQRYSKGNSITIGSYDVNQLRRWRGSIIKSTGFNRRREEGFFTEAGNVYDNEMEYNSESGVDTPYTPAPPGSPRHRRSERTKSSRLLTVEKYMKESRWRLIEGGWSNMLGSGGNALRIYEEDVSSTKRGRRNSVSILAPKSKGQVCPPLKSMIVLNATPMNAFMCLMSNGRVAFEQDEEEAPHFDPFSNPSSRSFNKCFSVIETIDAHSDIIHIYFRPLYLFPSWTTPRDFCLLRYWRLDDDGSYIICYDSIEHGDCPVLQSHVRGEMHGVFTIAPRKGEKKEGEKGDIAECLLTHIVQVDPRGWVPTISPKSTQGYAEAFGVEALNHILDIRDILDSDRFVNVSLDARGQFSRNTHDPAGSTYGSPNADDYESGADDQPFTSSDDDSNLSDFAHPNSKRHDAEQSKGPKTEAGPQTLANYPPPCGSNFWSDVPPSNFSVRGKTYKTDKKKIPAGPSAAFKMIALDIIETDAPMMKGLCGHPTQRIQQALKREAEGDKNACPSFVIAVNICLPGPPFYHVVCYYAVDDITEIDGTSGTPFSKLCEPFFFGDSDELRDKTFKLIPQIIEGNFIVRRAVGSTPAILGTKLKQTYARTNRYLELIVDVGSSSVAAGVVRLSIGYARTLVVDLAFVLQGDNEETLPEKVFGMARFIKLNFDDPDFPFVPNY</sequence>
<dbReference type="Gene3D" id="2.30.29.30">
    <property type="entry name" value="Pleckstrin-homology domain (PH domain)/Phosphotyrosine-binding domain (PTB)"/>
    <property type="match status" value="1"/>
</dbReference>
<dbReference type="Proteomes" id="UP001165160">
    <property type="component" value="Unassembled WGS sequence"/>
</dbReference>
<keyword evidence="4" id="KW-0812">Transmembrane</keyword>